<evidence type="ECO:0000256" key="4">
    <source>
        <dbReference type="ARBA" id="ARBA00022801"/>
    </source>
</evidence>
<evidence type="ECO:0000256" key="1">
    <source>
        <dbReference type="ARBA" id="ARBA00011073"/>
    </source>
</evidence>
<dbReference type="InterPro" id="IPR036852">
    <property type="entry name" value="Peptidase_S8/S53_dom_sf"/>
</dbReference>
<keyword evidence="4 6" id="KW-0378">Hydrolase</keyword>
<evidence type="ECO:0000256" key="6">
    <source>
        <dbReference type="PROSITE-ProRule" id="PRU01240"/>
    </source>
</evidence>
<evidence type="ECO:0000313" key="10">
    <source>
        <dbReference type="Proteomes" id="UP001597548"/>
    </source>
</evidence>
<dbReference type="Gene3D" id="3.40.50.200">
    <property type="entry name" value="Peptidase S8/S53 domain"/>
    <property type="match status" value="1"/>
</dbReference>
<feature type="region of interest" description="Disordered" evidence="7">
    <location>
        <begin position="192"/>
        <end position="211"/>
    </location>
</feature>
<dbReference type="InterPro" id="IPR015500">
    <property type="entry name" value="Peptidase_S8_subtilisin-rel"/>
</dbReference>
<feature type="domain" description="Peptidase S8/S53" evidence="8">
    <location>
        <begin position="164"/>
        <end position="447"/>
    </location>
</feature>
<name>A0ABW5ZSA2_9FLAO</name>
<reference evidence="10" key="1">
    <citation type="journal article" date="2019" name="Int. J. Syst. Evol. Microbiol.">
        <title>The Global Catalogue of Microorganisms (GCM) 10K type strain sequencing project: providing services to taxonomists for standard genome sequencing and annotation.</title>
        <authorList>
            <consortium name="The Broad Institute Genomics Platform"/>
            <consortium name="The Broad Institute Genome Sequencing Center for Infectious Disease"/>
            <person name="Wu L."/>
            <person name="Ma J."/>
        </authorList>
    </citation>
    <scope>NUCLEOTIDE SEQUENCE [LARGE SCALE GENOMIC DNA]</scope>
    <source>
        <strain evidence="10">KCTC 32514</strain>
    </source>
</reference>
<dbReference type="Pfam" id="PF00082">
    <property type="entry name" value="Peptidase_S8"/>
    <property type="match status" value="1"/>
</dbReference>
<evidence type="ECO:0000256" key="2">
    <source>
        <dbReference type="ARBA" id="ARBA00022670"/>
    </source>
</evidence>
<keyword evidence="3" id="KW-0732">Signal</keyword>
<dbReference type="InterPro" id="IPR050131">
    <property type="entry name" value="Peptidase_S8_subtilisin-like"/>
</dbReference>
<feature type="active site" description="Charge relay system" evidence="6">
    <location>
        <position position="170"/>
    </location>
</feature>
<dbReference type="Proteomes" id="UP001597548">
    <property type="component" value="Unassembled WGS sequence"/>
</dbReference>
<evidence type="ECO:0000256" key="7">
    <source>
        <dbReference type="SAM" id="MobiDB-lite"/>
    </source>
</evidence>
<dbReference type="RefSeq" id="WP_194509245.1">
    <property type="nucleotide sequence ID" value="NZ_JADILU010000007.1"/>
</dbReference>
<organism evidence="9 10">
    <name type="scientific">Psychroserpens luteus</name>
    <dbReference type="NCBI Taxonomy" id="1434066"/>
    <lineage>
        <taxon>Bacteria</taxon>
        <taxon>Pseudomonadati</taxon>
        <taxon>Bacteroidota</taxon>
        <taxon>Flavobacteriia</taxon>
        <taxon>Flavobacteriales</taxon>
        <taxon>Flavobacteriaceae</taxon>
        <taxon>Psychroserpens</taxon>
    </lineage>
</organism>
<keyword evidence="2 6" id="KW-0645">Protease</keyword>
<accession>A0ABW5ZSA2</accession>
<dbReference type="NCBIfam" id="TIGR04183">
    <property type="entry name" value="Por_Secre_tail"/>
    <property type="match status" value="1"/>
</dbReference>
<evidence type="ECO:0000313" key="9">
    <source>
        <dbReference type="EMBL" id="MFD2915870.1"/>
    </source>
</evidence>
<dbReference type="PANTHER" id="PTHR43806:SF11">
    <property type="entry name" value="CEREVISIN-RELATED"/>
    <property type="match status" value="1"/>
</dbReference>
<protein>
    <submittedName>
        <fullName evidence="9">S8 family serine peptidase</fullName>
    </submittedName>
</protein>
<evidence type="ECO:0000256" key="3">
    <source>
        <dbReference type="ARBA" id="ARBA00022729"/>
    </source>
</evidence>
<dbReference type="EMBL" id="JBHUOS010000008">
    <property type="protein sequence ID" value="MFD2915870.1"/>
    <property type="molecule type" value="Genomic_DNA"/>
</dbReference>
<comment type="caution">
    <text evidence="9">The sequence shown here is derived from an EMBL/GenBank/DDBJ whole genome shotgun (WGS) entry which is preliminary data.</text>
</comment>
<keyword evidence="10" id="KW-1185">Reference proteome</keyword>
<gene>
    <name evidence="9" type="ORF">ACFS29_09485</name>
</gene>
<evidence type="ECO:0000259" key="8">
    <source>
        <dbReference type="Pfam" id="PF00082"/>
    </source>
</evidence>
<feature type="active site" description="Charge relay system" evidence="6">
    <location>
        <position position="412"/>
    </location>
</feature>
<dbReference type="SUPFAM" id="SSF52743">
    <property type="entry name" value="Subtilisin-like"/>
    <property type="match status" value="1"/>
</dbReference>
<dbReference type="InterPro" id="IPR026444">
    <property type="entry name" value="Secre_tail"/>
</dbReference>
<comment type="similarity">
    <text evidence="1 6">Belongs to the peptidase S8 family.</text>
</comment>
<dbReference type="InterPro" id="IPR000209">
    <property type="entry name" value="Peptidase_S8/S53_dom"/>
</dbReference>
<feature type="active site" description="Charge relay system" evidence="6">
    <location>
        <position position="201"/>
    </location>
</feature>
<dbReference type="PROSITE" id="PS00138">
    <property type="entry name" value="SUBTILASE_SER"/>
    <property type="match status" value="1"/>
</dbReference>
<dbReference type="PROSITE" id="PS51892">
    <property type="entry name" value="SUBTILASE"/>
    <property type="match status" value="1"/>
</dbReference>
<dbReference type="PRINTS" id="PR00723">
    <property type="entry name" value="SUBTILISIN"/>
</dbReference>
<dbReference type="PANTHER" id="PTHR43806">
    <property type="entry name" value="PEPTIDASE S8"/>
    <property type="match status" value="1"/>
</dbReference>
<evidence type="ECO:0000256" key="5">
    <source>
        <dbReference type="ARBA" id="ARBA00022825"/>
    </source>
</evidence>
<keyword evidence="5 6" id="KW-0720">Serine protease</keyword>
<dbReference type="InterPro" id="IPR023828">
    <property type="entry name" value="Peptidase_S8_Ser-AS"/>
</dbReference>
<sequence length="657" mass="72460">MKIIVCLLIFFTTHFFYGQDFKEFYIEVVDNSYIPEYDKTKNKFLVNEKLKYSKSINTILDELIVSNCVYVNEIDVNLTENLLRVIIELQDESRVDVLVAKLINDFNQYISYEKLIAYESLYMPDDFETLDVSSQTNVTSNEQNDLIMIRAQEAWDITLGKDYVLIGVSDTGFQVDHPELTTEIVGGVGSYDSGTSSSSGHGSGTMGRVTAATDNNEGISSIGFDTKGLANRSLSINGMKELSLIGAKAVNGSFGSPSTTGGSISQQNIVNNMVANGTVVICAAGNGPYKGGTTGTNGVYTNESYASRYIYPASYQNVISVSTVGNKNDIGVDTDGDPLTYDNWKDVHLIKQPFPYHYSGTNPQIPISEANISFQHNDSVDIVVPTYYGTPALNPSTNSNSQYKNPGLGGTSWAAPVVAGTVGLMYSVNFCLDPKEIETIIKLTAVKIDDIPENLPFYGRLGAGRLDAYEAVKMSKDMADDLGTVEVKDRILYRHWFYKLVTAPYEIKMSNNDVTGGSKLKFKARNNIEILSGDYYPQTGGYIDLSIDETLTLDCTIPSSSSSRLSSIGKDESKESEIQVIPTLVTNNVELSNLPASNKNLISIKIYDFYKQEVYFKDKINSSSVNLNLEHLYEGIYILQILDGNGKQIHVQKIVKK</sequence>
<proteinExistence type="inferred from homology"/>